<dbReference type="GeneID" id="110428853"/>
<gene>
    <name evidence="4" type="primary">LOC110428853</name>
</gene>
<feature type="compositionally biased region" description="Basic and acidic residues" evidence="1">
    <location>
        <begin position="31"/>
        <end position="52"/>
    </location>
</feature>
<evidence type="ECO:0000256" key="1">
    <source>
        <dbReference type="SAM" id="MobiDB-lite"/>
    </source>
</evidence>
<dbReference type="AlphaFoldDB" id="A0A6J1BMB9"/>
<protein>
    <submittedName>
        <fullName evidence="4">Uncharacterized protein LOC110428853</fullName>
    </submittedName>
</protein>
<proteinExistence type="predicted"/>
<feature type="region of interest" description="Disordered" evidence="1">
    <location>
        <begin position="73"/>
        <end position="94"/>
    </location>
</feature>
<evidence type="ECO:0000259" key="2">
    <source>
        <dbReference type="Pfam" id="PF14111"/>
    </source>
</evidence>
<feature type="region of interest" description="Disordered" evidence="1">
    <location>
        <begin position="1"/>
        <end position="52"/>
    </location>
</feature>
<organism evidence="3 4">
    <name type="scientific">Herrania umbratica</name>
    <dbReference type="NCBI Taxonomy" id="108875"/>
    <lineage>
        <taxon>Eukaryota</taxon>
        <taxon>Viridiplantae</taxon>
        <taxon>Streptophyta</taxon>
        <taxon>Embryophyta</taxon>
        <taxon>Tracheophyta</taxon>
        <taxon>Spermatophyta</taxon>
        <taxon>Magnoliopsida</taxon>
        <taxon>eudicotyledons</taxon>
        <taxon>Gunneridae</taxon>
        <taxon>Pentapetalae</taxon>
        <taxon>rosids</taxon>
        <taxon>malvids</taxon>
        <taxon>Malvales</taxon>
        <taxon>Malvaceae</taxon>
        <taxon>Byttnerioideae</taxon>
        <taxon>Herrania</taxon>
    </lineage>
</organism>
<dbReference type="Pfam" id="PF14111">
    <property type="entry name" value="DUF4283"/>
    <property type="match status" value="1"/>
</dbReference>
<evidence type="ECO:0000313" key="3">
    <source>
        <dbReference type="Proteomes" id="UP000504621"/>
    </source>
</evidence>
<dbReference type="OrthoDB" id="994333at2759"/>
<feature type="domain" description="DUF4283" evidence="2">
    <location>
        <begin position="118"/>
        <end position="198"/>
    </location>
</feature>
<feature type="non-terminal residue" evidence="4">
    <location>
        <position position="316"/>
    </location>
</feature>
<dbReference type="InterPro" id="IPR025558">
    <property type="entry name" value="DUF4283"/>
</dbReference>
<accession>A0A6J1BMB9</accession>
<dbReference type="PANTHER" id="PTHR31286">
    <property type="entry name" value="GLYCINE-RICH CELL WALL STRUCTURAL PROTEIN 1.8-LIKE"/>
    <property type="match status" value="1"/>
</dbReference>
<keyword evidence="3" id="KW-1185">Reference proteome</keyword>
<sequence>MEADSTGGPPPDVDEGETAAHTGVGVKRFRSREEKDSPHKLNEEIIENRSSHQEELSRFSYRHVLMHGDIEMQSEDAESNEGGERSEDYESEDDAMENKVDGPYIWLTKEDKRRIRQPWKNTLIVKLLGRDISYTYLCNRVRQLWSVVGDFQAINLNNGFYCFKFSKKSDYSHVLLDGPWIILGHYLTIRRWSPNFRSEDASIESVAAWVRLPRRPLEFYDREILSRIGDELGRTVKVDRTTSTVSRGKFARLCVELDLNKPLVAKVFIAKQREQESHIVEEAMNITKKNVIHEKDYDSARYGPWMVAKRYTRRNT</sequence>
<evidence type="ECO:0000313" key="4">
    <source>
        <dbReference type="RefSeq" id="XP_021300450.1"/>
    </source>
</evidence>
<reference evidence="4" key="1">
    <citation type="submission" date="2025-08" db="UniProtKB">
        <authorList>
            <consortium name="RefSeq"/>
        </authorList>
    </citation>
    <scope>IDENTIFICATION</scope>
    <source>
        <tissue evidence="4">Leaf</tissue>
    </source>
</reference>
<dbReference type="Proteomes" id="UP000504621">
    <property type="component" value="Unplaced"/>
</dbReference>
<dbReference type="PANTHER" id="PTHR31286:SF99">
    <property type="entry name" value="DUF4283 DOMAIN-CONTAINING PROTEIN"/>
    <property type="match status" value="1"/>
</dbReference>
<dbReference type="RefSeq" id="XP_021300450.1">
    <property type="nucleotide sequence ID" value="XM_021444775.1"/>
</dbReference>
<dbReference type="InterPro" id="IPR040256">
    <property type="entry name" value="At4g02000-like"/>
</dbReference>
<name>A0A6J1BMB9_9ROSI</name>